<keyword evidence="4" id="KW-1185">Reference proteome</keyword>
<evidence type="ECO:0000259" key="2">
    <source>
        <dbReference type="Pfam" id="PF08241"/>
    </source>
</evidence>
<dbReference type="GO" id="GO:0008168">
    <property type="term" value="F:methyltransferase activity"/>
    <property type="evidence" value="ECO:0007669"/>
    <property type="project" value="UniProtKB-KW"/>
</dbReference>
<dbReference type="EMBL" id="BAABFX010000009">
    <property type="protein sequence ID" value="GAA4388453.1"/>
    <property type="molecule type" value="Genomic_DNA"/>
</dbReference>
<dbReference type="Pfam" id="PF08241">
    <property type="entry name" value="Methyltransf_11"/>
    <property type="match status" value="1"/>
</dbReference>
<keyword evidence="3" id="KW-0808">Transferase</keyword>
<accession>A0ABP8JBX1</accession>
<dbReference type="InterPro" id="IPR013216">
    <property type="entry name" value="Methyltransf_11"/>
</dbReference>
<dbReference type="RefSeq" id="WP_159899063.1">
    <property type="nucleotide sequence ID" value="NZ_BAABFX010000009.1"/>
</dbReference>
<comment type="caution">
    <text evidence="3">The sequence shown here is derived from an EMBL/GenBank/DDBJ whole genome shotgun (WGS) entry which is preliminary data.</text>
</comment>
<reference evidence="4" key="1">
    <citation type="journal article" date="2019" name="Int. J. Syst. Evol. Microbiol.">
        <title>The Global Catalogue of Microorganisms (GCM) 10K type strain sequencing project: providing services to taxonomists for standard genome sequencing and annotation.</title>
        <authorList>
            <consortium name="The Broad Institute Genomics Platform"/>
            <consortium name="The Broad Institute Genome Sequencing Center for Infectious Disease"/>
            <person name="Wu L."/>
            <person name="Ma J."/>
        </authorList>
    </citation>
    <scope>NUCLEOTIDE SEQUENCE [LARGE SCALE GENOMIC DNA]</scope>
    <source>
        <strain evidence="4">JCM 17738</strain>
    </source>
</reference>
<evidence type="ECO:0000313" key="3">
    <source>
        <dbReference type="EMBL" id="GAA4388453.1"/>
    </source>
</evidence>
<feature type="region of interest" description="Disordered" evidence="1">
    <location>
        <begin position="104"/>
        <end position="126"/>
    </location>
</feature>
<name>A0ABP8JBX1_9MICO</name>
<evidence type="ECO:0000256" key="1">
    <source>
        <dbReference type="SAM" id="MobiDB-lite"/>
    </source>
</evidence>
<feature type="domain" description="Methyltransferase type 11" evidence="2">
    <location>
        <begin position="67"/>
        <end position="182"/>
    </location>
</feature>
<dbReference type="CDD" id="cd02440">
    <property type="entry name" value="AdoMet_MTases"/>
    <property type="match status" value="1"/>
</dbReference>
<evidence type="ECO:0000313" key="4">
    <source>
        <dbReference type="Proteomes" id="UP001500390"/>
    </source>
</evidence>
<dbReference type="PANTHER" id="PTHR42912">
    <property type="entry name" value="METHYLTRANSFERASE"/>
    <property type="match status" value="1"/>
</dbReference>
<sequence length="287" mass="30698">MSGEALRAPLGGDETRAANRSWWDGESQDYYAEHGAFLGDAEFVWGPEGWTEDQLDLVQVRDGMTVLEIGAGAAQCSRWLARTHDVRVVASDLSMGMLRTAQRIDAGPVDNGEAGEDAGRAASASPHRPLPLLQCDGLAIPLADASVDRVFTAYGVIPFVADSGAVMREAARVLRPGGRFVFSTSHPVRWAFPDGPGPAGLTAMTSYFDRTPYVEREAGVVTYAEHHRTLGDLVRQVVAAGLVVTDVVEPEWPEHNTSVWGGWSPLRGALLPGTLIVVASQPGPTGR</sequence>
<dbReference type="InterPro" id="IPR029063">
    <property type="entry name" value="SAM-dependent_MTases_sf"/>
</dbReference>
<dbReference type="Gene3D" id="3.40.50.150">
    <property type="entry name" value="Vaccinia Virus protein VP39"/>
    <property type="match status" value="1"/>
</dbReference>
<protein>
    <submittedName>
        <fullName evidence="3">Class I SAM-dependent methyltransferase</fullName>
    </submittedName>
</protein>
<proteinExistence type="predicted"/>
<dbReference type="GO" id="GO:0032259">
    <property type="term" value="P:methylation"/>
    <property type="evidence" value="ECO:0007669"/>
    <property type="project" value="UniProtKB-KW"/>
</dbReference>
<organism evidence="3 4">
    <name type="scientific">Ornithinibacter aureus</name>
    <dbReference type="NCBI Taxonomy" id="622664"/>
    <lineage>
        <taxon>Bacteria</taxon>
        <taxon>Bacillati</taxon>
        <taxon>Actinomycetota</taxon>
        <taxon>Actinomycetes</taxon>
        <taxon>Micrococcales</taxon>
        <taxon>Intrasporangiaceae</taxon>
        <taxon>Ornithinibacter</taxon>
    </lineage>
</organism>
<dbReference type="Proteomes" id="UP001500390">
    <property type="component" value="Unassembled WGS sequence"/>
</dbReference>
<dbReference type="InterPro" id="IPR050508">
    <property type="entry name" value="Methyltransf_Superfamily"/>
</dbReference>
<dbReference type="PANTHER" id="PTHR42912:SF93">
    <property type="entry name" value="N6-ADENOSINE-METHYLTRANSFERASE TMT1A"/>
    <property type="match status" value="1"/>
</dbReference>
<dbReference type="SUPFAM" id="SSF53335">
    <property type="entry name" value="S-adenosyl-L-methionine-dependent methyltransferases"/>
    <property type="match status" value="1"/>
</dbReference>
<keyword evidence="3" id="KW-0489">Methyltransferase</keyword>
<gene>
    <name evidence="3" type="ORF">GCM10023153_03720</name>
</gene>